<dbReference type="Pfam" id="PF00717">
    <property type="entry name" value="Peptidase_S24"/>
    <property type="match status" value="1"/>
</dbReference>
<keyword evidence="4" id="KW-0238">DNA-binding</keyword>
<evidence type="ECO:0000259" key="6">
    <source>
        <dbReference type="Pfam" id="PF00717"/>
    </source>
</evidence>
<dbReference type="InterPro" id="IPR036286">
    <property type="entry name" value="LexA/Signal_pep-like_sf"/>
</dbReference>
<dbReference type="PANTHER" id="PTHR40661:SF3">
    <property type="entry name" value="FELS-1 PROPHAGE TRANSCRIPTIONAL REGULATOR"/>
    <property type="match status" value="1"/>
</dbReference>
<dbReference type="Proteomes" id="UP000549617">
    <property type="component" value="Unassembled WGS sequence"/>
</dbReference>
<dbReference type="GO" id="GO:0016020">
    <property type="term" value="C:membrane"/>
    <property type="evidence" value="ECO:0007669"/>
    <property type="project" value="InterPro"/>
</dbReference>
<dbReference type="EMBL" id="JACIJC010000003">
    <property type="protein sequence ID" value="MBB5686022.1"/>
    <property type="molecule type" value="Genomic_DNA"/>
</dbReference>
<dbReference type="SUPFAM" id="SSF51306">
    <property type="entry name" value="LexA/Signal peptidase"/>
    <property type="match status" value="1"/>
</dbReference>
<dbReference type="InterPro" id="IPR039418">
    <property type="entry name" value="LexA-like"/>
</dbReference>
<dbReference type="CDD" id="cd06529">
    <property type="entry name" value="S24_LexA-like"/>
    <property type="match status" value="1"/>
</dbReference>
<evidence type="ECO:0000256" key="2">
    <source>
        <dbReference type="ARBA" id="ARBA00022801"/>
    </source>
</evidence>
<evidence type="ECO:0000313" key="7">
    <source>
        <dbReference type="EMBL" id="MBB5686022.1"/>
    </source>
</evidence>
<proteinExistence type="predicted"/>
<keyword evidence="5" id="KW-0804">Transcription</keyword>
<evidence type="ECO:0000256" key="1">
    <source>
        <dbReference type="ARBA" id="ARBA00022670"/>
    </source>
</evidence>
<dbReference type="RefSeq" id="WP_184017992.1">
    <property type="nucleotide sequence ID" value="NZ_JACIJC010000003.1"/>
</dbReference>
<feature type="domain" description="Peptidase S24/S26A/S26B/S26C" evidence="6">
    <location>
        <begin position="102"/>
        <end position="221"/>
    </location>
</feature>
<dbReference type="Gene3D" id="2.10.109.10">
    <property type="entry name" value="Umud Fragment, subunit A"/>
    <property type="match status" value="1"/>
</dbReference>
<gene>
    <name evidence="7" type="ORF">FHS49_002038</name>
</gene>
<evidence type="ECO:0000313" key="8">
    <source>
        <dbReference type="Proteomes" id="UP000549617"/>
    </source>
</evidence>
<protein>
    <recommendedName>
        <fullName evidence="6">Peptidase S24/S26A/S26B/S26C domain-containing protein</fullName>
    </recommendedName>
</protein>
<evidence type="ECO:0000256" key="4">
    <source>
        <dbReference type="ARBA" id="ARBA00023125"/>
    </source>
</evidence>
<dbReference type="InterPro" id="IPR015927">
    <property type="entry name" value="Peptidase_S24_S26A/B/C"/>
</dbReference>
<dbReference type="InterPro" id="IPR019756">
    <property type="entry name" value="Pept_S26A_signal_pept_1_Ser-AS"/>
</dbReference>
<keyword evidence="8" id="KW-1185">Reference proteome</keyword>
<accession>A0A7W9AIB1</accession>
<comment type="caution">
    <text evidence="7">The sequence shown here is derived from an EMBL/GenBank/DDBJ whole genome shotgun (WGS) entry which is preliminary data.</text>
</comment>
<dbReference type="PANTHER" id="PTHR40661">
    <property type="match status" value="1"/>
</dbReference>
<evidence type="ECO:0000256" key="3">
    <source>
        <dbReference type="ARBA" id="ARBA00023015"/>
    </source>
</evidence>
<dbReference type="GO" id="GO:0003677">
    <property type="term" value="F:DNA binding"/>
    <property type="evidence" value="ECO:0007669"/>
    <property type="project" value="UniProtKB-KW"/>
</dbReference>
<dbReference type="GO" id="GO:0006508">
    <property type="term" value="P:proteolysis"/>
    <property type="evidence" value="ECO:0007669"/>
    <property type="project" value="UniProtKB-KW"/>
</dbReference>
<dbReference type="GO" id="GO:0004252">
    <property type="term" value="F:serine-type endopeptidase activity"/>
    <property type="evidence" value="ECO:0007669"/>
    <property type="project" value="InterPro"/>
</dbReference>
<keyword evidence="2" id="KW-0378">Hydrolase</keyword>
<evidence type="ECO:0000256" key="5">
    <source>
        <dbReference type="ARBA" id="ARBA00023163"/>
    </source>
</evidence>
<reference evidence="7 8" key="1">
    <citation type="submission" date="2020-08" db="EMBL/GenBank/DDBJ databases">
        <title>Genomic Encyclopedia of Type Strains, Phase IV (KMG-IV): sequencing the most valuable type-strain genomes for metagenomic binning, comparative biology and taxonomic classification.</title>
        <authorList>
            <person name="Goeker M."/>
        </authorList>
    </citation>
    <scope>NUCLEOTIDE SEQUENCE [LARGE SCALE GENOMIC DNA]</scope>
    <source>
        <strain evidence="7 8">DSM 25079</strain>
    </source>
</reference>
<organism evidence="7 8">
    <name type="scientific">Sphingobium boeckii</name>
    <dbReference type="NCBI Taxonomy" id="1082345"/>
    <lineage>
        <taxon>Bacteria</taxon>
        <taxon>Pseudomonadati</taxon>
        <taxon>Pseudomonadota</taxon>
        <taxon>Alphaproteobacteria</taxon>
        <taxon>Sphingomonadales</taxon>
        <taxon>Sphingomonadaceae</taxon>
        <taxon>Sphingobium</taxon>
    </lineage>
</organism>
<dbReference type="PROSITE" id="PS00501">
    <property type="entry name" value="SPASE_I_1"/>
    <property type="match status" value="1"/>
</dbReference>
<keyword evidence="3" id="KW-0805">Transcription regulation</keyword>
<dbReference type="AlphaFoldDB" id="A0A7W9AIB1"/>
<name>A0A7W9AIB1_9SPHN</name>
<keyword evidence="1" id="KW-0645">Protease</keyword>
<sequence>MDQSDPRAALDALIREKGGDYASLSRMIGRNPAYIQQFIHRGTPRKLDEEDRRLLAGFFGVAESVLGGRGDAVPPRAVRAEKARRHPAADLVLIPRLAIGASAGAGALSGDERVHSRLGFHPHYLRDLAAGDPANFSIISVEGDSMAPTLSDGDEIMIDSGDAAARLRDGIYVLRLEDALMVKRIALNPAGRTLTVQSDNPAYPSWPDCRPGDVGIIGRVVWVGRRLG</sequence>